<organism evidence="1 2">
    <name type="scientific">Forsythia ovata</name>
    <dbReference type="NCBI Taxonomy" id="205694"/>
    <lineage>
        <taxon>Eukaryota</taxon>
        <taxon>Viridiplantae</taxon>
        <taxon>Streptophyta</taxon>
        <taxon>Embryophyta</taxon>
        <taxon>Tracheophyta</taxon>
        <taxon>Spermatophyta</taxon>
        <taxon>Magnoliopsida</taxon>
        <taxon>eudicotyledons</taxon>
        <taxon>Gunneridae</taxon>
        <taxon>Pentapetalae</taxon>
        <taxon>asterids</taxon>
        <taxon>lamiids</taxon>
        <taxon>Lamiales</taxon>
        <taxon>Oleaceae</taxon>
        <taxon>Forsythieae</taxon>
        <taxon>Forsythia</taxon>
    </lineage>
</organism>
<dbReference type="InterPro" id="IPR036770">
    <property type="entry name" value="Ankyrin_rpt-contain_sf"/>
</dbReference>
<dbReference type="Gene3D" id="1.25.40.20">
    <property type="entry name" value="Ankyrin repeat-containing domain"/>
    <property type="match status" value="1"/>
</dbReference>
<dbReference type="PANTHER" id="PTHR24121">
    <property type="entry name" value="NO MECHANORECEPTOR POTENTIAL C, ISOFORM D-RELATED"/>
    <property type="match status" value="1"/>
</dbReference>
<dbReference type="PANTHER" id="PTHR24121:SF21">
    <property type="entry name" value="ANKYRIN REPEAT FAMILY PROTEIN"/>
    <property type="match status" value="1"/>
</dbReference>
<evidence type="ECO:0000313" key="2">
    <source>
        <dbReference type="Proteomes" id="UP001604277"/>
    </source>
</evidence>
<accession>A0ABD1WZB7</accession>
<dbReference type="Proteomes" id="UP001604277">
    <property type="component" value="Unassembled WGS sequence"/>
</dbReference>
<dbReference type="InterPro" id="IPR002110">
    <property type="entry name" value="Ankyrin_rpt"/>
</dbReference>
<dbReference type="EMBL" id="JBFOLJ010000002">
    <property type="protein sequence ID" value="KAL2554013.1"/>
    <property type="molecule type" value="Genomic_DNA"/>
</dbReference>
<proteinExistence type="predicted"/>
<dbReference type="Pfam" id="PF12796">
    <property type="entry name" value="Ank_2"/>
    <property type="match status" value="1"/>
</dbReference>
<gene>
    <name evidence="1" type="ORF">Fot_07632</name>
</gene>
<evidence type="ECO:0000313" key="1">
    <source>
        <dbReference type="EMBL" id="KAL2554013.1"/>
    </source>
</evidence>
<protein>
    <submittedName>
        <fullName evidence="1">Uncharacterized protein</fullName>
    </submittedName>
</protein>
<dbReference type="AlphaFoldDB" id="A0ABD1WZB7"/>
<reference evidence="2" key="1">
    <citation type="submission" date="2024-07" db="EMBL/GenBank/DDBJ databases">
        <title>Two chromosome-level genome assemblies of Korean endemic species Abeliophyllum distichum and Forsythia ovata (Oleaceae).</title>
        <authorList>
            <person name="Jang H."/>
        </authorList>
    </citation>
    <scope>NUCLEOTIDE SEQUENCE [LARGE SCALE GENOMIC DNA]</scope>
</reference>
<keyword evidence="2" id="KW-1185">Reference proteome</keyword>
<dbReference type="SUPFAM" id="SSF48403">
    <property type="entry name" value="Ankyrin repeat"/>
    <property type="match status" value="1"/>
</dbReference>
<sequence length="101" mass="10969">MKTVEDAPNWLEQVYDALICGKDRVVDRFLRQYGTSAFTKELTASGETALMVAIKGGHGHIIKMLVSLMPQELLALTDDSKNTALHAAALLDNVKAAELLA</sequence>
<name>A0ABD1WZB7_9LAMI</name>
<comment type="caution">
    <text evidence="1">The sequence shown here is derived from an EMBL/GenBank/DDBJ whole genome shotgun (WGS) entry which is preliminary data.</text>
</comment>